<keyword evidence="3" id="KW-1185">Reference proteome</keyword>
<feature type="region of interest" description="Disordered" evidence="1">
    <location>
        <begin position="1"/>
        <end position="32"/>
    </location>
</feature>
<name>A0AA35JMT3_9SAUR</name>
<organism evidence="2 3">
    <name type="scientific">Podarcis lilfordi</name>
    <name type="common">Lilford's wall lizard</name>
    <dbReference type="NCBI Taxonomy" id="74358"/>
    <lineage>
        <taxon>Eukaryota</taxon>
        <taxon>Metazoa</taxon>
        <taxon>Chordata</taxon>
        <taxon>Craniata</taxon>
        <taxon>Vertebrata</taxon>
        <taxon>Euteleostomi</taxon>
        <taxon>Lepidosauria</taxon>
        <taxon>Squamata</taxon>
        <taxon>Bifurcata</taxon>
        <taxon>Unidentata</taxon>
        <taxon>Episquamata</taxon>
        <taxon>Laterata</taxon>
        <taxon>Lacertibaenia</taxon>
        <taxon>Lacertidae</taxon>
        <taxon>Podarcis</taxon>
    </lineage>
</organism>
<sequence length="113" mass="11756">MPGCSSFSLHPLPRNRPQVSPGKQLSSVAPPFAPPGLVPHPAALCSWEGRKEAALGLGGFPQWISRRSGGSGAVRATSCGCRWGRVGPAHDCKDLSPVLSNLSTAVLCHLGTF</sequence>
<dbReference type="Proteomes" id="UP001178461">
    <property type="component" value="Chromosome 1"/>
</dbReference>
<proteinExistence type="predicted"/>
<accession>A0AA35JMT3</accession>
<dbReference type="EMBL" id="OX395126">
    <property type="protein sequence ID" value="CAI5762891.1"/>
    <property type="molecule type" value="Genomic_DNA"/>
</dbReference>
<evidence type="ECO:0000313" key="3">
    <source>
        <dbReference type="Proteomes" id="UP001178461"/>
    </source>
</evidence>
<protein>
    <submittedName>
        <fullName evidence="2">Uncharacterized protein</fullName>
    </submittedName>
</protein>
<feature type="compositionally biased region" description="Polar residues" evidence="1">
    <location>
        <begin position="17"/>
        <end position="27"/>
    </location>
</feature>
<evidence type="ECO:0000313" key="2">
    <source>
        <dbReference type="EMBL" id="CAI5762891.1"/>
    </source>
</evidence>
<dbReference type="AlphaFoldDB" id="A0AA35JMT3"/>
<reference evidence="2" key="1">
    <citation type="submission" date="2022-12" db="EMBL/GenBank/DDBJ databases">
        <authorList>
            <person name="Alioto T."/>
            <person name="Alioto T."/>
            <person name="Gomez Garrido J."/>
        </authorList>
    </citation>
    <scope>NUCLEOTIDE SEQUENCE</scope>
</reference>
<gene>
    <name evidence="2" type="ORF">PODLI_1B029996</name>
</gene>
<evidence type="ECO:0000256" key="1">
    <source>
        <dbReference type="SAM" id="MobiDB-lite"/>
    </source>
</evidence>